<sequence>MADEFESEFDSSVADFVRKDFYLDDGLKYVVSISDAIHLINGAKAMCCKAGLRLHKFASNAKESYPRKEQVKERLTFVGALKSATFRFRTVLHNKPLPRRGIMSTVCFIYGPLGFIALVVLLGSTLYNKFVRIMPVMMIRFKPRCIYRCVKRSNFGMEDFIISQMLVSLGMDNCLEMEFIVHWQWQKDAHLKVMTVPRLELTAALVSIKVGKLLEDELGCDKVSHFYYTDRLVVLGYISNDSKRYHVFVAKNVQQIRDSTATSQWKYVKSEEKPADIASRGTTVTELTKDPSYFVGIPFFGRTNILPVMLNLQHMNFWRMAERAVHLETANSPETSYSINALTLCLAIRGPVRYLRSDRGTNIVGAERELKEALESIDSDQICEFLLKEGCDLHLKMNVPAASHMGGVWERQISCIRNVLASLMDHCGTLVDDEELRTFMCEAANMVNCRPLSVEFINDLAPLSPQNHLTLKSK</sequence>
<evidence type="ECO:0000313" key="3">
    <source>
        <dbReference type="Proteomes" id="UP001164746"/>
    </source>
</evidence>
<dbReference type="EMBL" id="CP111022">
    <property type="protein sequence ID" value="WAR19971.1"/>
    <property type="molecule type" value="Genomic_DNA"/>
</dbReference>
<dbReference type="Proteomes" id="UP001164746">
    <property type="component" value="Chromosome 11"/>
</dbReference>
<organism evidence="2 3">
    <name type="scientific">Mya arenaria</name>
    <name type="common">Soft-shell clam</name>
    <dbReference type="NCBI Taxonomy" id="6604"/>
    <lineage>
        <taxon>Eukaryota</taxon>
        <taxon>Metazoa</taxon>
        <taxon>Spiralia</taxon>
        <taxon>Lophotrochozoa</taxon>
        <taxon>Mollusca</taxon>
        <taxon>Bivalvia</taxon>
        <taxon>Autobranchia</taxon>
        <taxon>Heteroconchia</taxon>
        <taxon>Euheterodonta</taxon>
        <taxon>Imparidentia</taxon>
        <taxon>Neoheterodontei</taxon>
        <taxon>Myida</taxon>
        <taxon>Myoidea</taxon>
        <taxon>Myidae</taxon>
        <taxon>Mya</taxon>
    </lineage>
</organism>
<evidence type="ECO:0000256" key="1">
    <source>
        <dbReference type="SAM" id="Phobius"/>
    </source>
</evidence>
<reference evidence="2" key="1">
    <citation type="submission" date="2022-11" db="EMBL/GenBank/DDBJ databases">
        <title>Centuries of genome instability and evolution in soft-shell clam transmissible cancer (bioRxiv).</title>
        <authorList>
            <person name="Hart S.F.M."/>
            <person name="Yonemitsu M.A."/>
            <person name="Giersch R.M."/>
            <person name="Beal B.F."/>
            <person name="Arriagada G."/>
            <person name="Davis B.W."/>
            <person name="Ostrander E.A."/>
            <person name="Goff S.P."/>
            <person name="Metzger M.J."/>
        </authorList>
    </citation>
    <scope>NUCLEOTIDE SEQUENCE</scope>
    <source>
        <strain evidence="2">MELC-2E11</strain>
        <tissue evidence="2">Siphon/mantle</tissue>
    </source>
</reference>
<dbReference type="InterPro" id="IPR036397">
    <property type="entry name" value="RNaseH_sf"/>
</dbReference>
<keyword evidence="1" id="KW-1133">Transmembrane helix</keyword>
<gene>
    <name evidence="2" type="ORF">MAR_001809</name>
</gene>
<dbReference type="Gene3D" id="3.30.420.10">
    <property type="entry name" value="Ribonuclease H-like superfamily/Ribonuclease H"/>
    <property type="match status" value="1"/>
</dbReference>
<evidence type="ECO:0000313" key="2">
    <source>
        <dbReference type="EMBL" id="WAR19971.1"/>
    </source>
</evidence>
<proteinExistence type="predicted"/>
<accession>A0ABY7FGV5</accession>
<dbReference type="PANTHER" id="PTHR47331:SF1">
    <property type="entry name" value="GAG-LIKE PROTEIN"/>
    <property type="match status" value="1"/>
</dbReference>
<dbReference type="PANTHER" id="PTHR47331">
    <property type="entry name" value="PHD-TYPE DOMAIN-CONTAINING PROTEIN"/>
    <property type="match status" value="1"/>
</dbReference>
<protein>
    <submittedName>
        <fullName evidence="2">Uncharacterized protein</fullName>
    </submittedName>
</protein>
<dbReference type="SUPFAM" id="SSF53098">
    <property type="entry name" value="Ribonuclease H-like"/>
    <property type="match status" value="1"/>
</dbReference>
<feature type="transmembrane region" description="Helical" evidence="1">
    <location>
        <begin position="102"/>
        <end position="127"/>
    </location>
</feature>
<name>A0ABY7FGV5_MYAAR</name>
<keyword evidence="1" id="KW-0812">Transmembrane</keyword>
<keyword evidence="1" id="KW-0472">Membrane</keyword>
<keyword evidence="3" id="KW-1185">Reference proteome</keyword>
<dbReference type="InterPro" id="IPR012337">
    <property type="entry name" value="RNaseH-like_sf"/>
</dbReference>
<feature type="non-terminal residue" evidence="2">
    <location>
        <position position="1"/>
    </location>
</feature>